<evidence type="ECO:0000256" key="4">
    <source>
        <dbReference type="ARBA" id="ARBA00022801"/>
    </source>
</evidence>
<sequence length="597" mass="63334">MAAAEERRAGFLGVETSLKGRRWEARCNDERLALALSQRGDLPEILGRILAARGVTLETLEAFLEPTLRRDLPNPSGLAGMEQATTRIQSALEQGESLGVFGDYDVDGATSSALILRYFRALGVAVEAYIPDRITEGYGPNPQAMRTLAERGVKVLMTVDCGITSFEVLETAAEVGLDVIVIDHHKAEPKLPIAAAVINPNRLDDESGQGHLAAVGVTFLLLVALNRRLREAGWFSGDRPEPDLKNLLDLVALGTVCDVVPLTGANRAFVAQGLKIMAARRNQGVAALSEVARVDSRPGSYHLGFLLGPRVNAGGRVGKADLGVRLLSSEDPSETRALAQELDALNAERREIERQVLDDALLQVEAGEKPRGMVFAAGEGWHAGVIGIVASRLKERYDLPCLVIALEDEVGKGSARSVRGVDLGSAVIAARQAGLLINGGGHRMAAGLTVARGALRDLRAFLEDRLQKEIERSSYQAAIGIDAVLQPGAATGSLVDLLEKVGPFGTDNPEPRFAFSGVGVIQAQVVGDDHVRCRIVGSDGKSIKAIAFRALDTDLGQALLSGGGGRFHLAGKLRLDEWAGGDAVQFLIDDGALASSS</sequence>
<organism evidence="9 10">
    <name type="scientific">Limibacillus halophilus</name>
    <dbReference type="NCBI Taxonomy" id="1579333"/>
    <lineage>
        <taxon>Bacteria</taxon>
        <taxon>Pseudomonadati</taxon>
        <taxon>Pseudomonadota</taxon>
        <taxon>Alphaproteobacteria</taxon>
        <taxon>Rhodospirillales</taxon>
        <taxon>Rhodovibrionaceae</taxon>
        <taxon>Limibacillus</taxon>
    </lineage>
</organism>
<dbReference type="SUPFAM" id="SSF64182">
    <property type="entry name" value="DHH phosphoesterases"/>
    <property type="match status" value="1"/>
</dbReference>
<dbReference type="GO" id="GO:0006281">
    <property type="term" value="P:DNA repair"/>
    <property type="evidence" value="ECO:0007669"/>
    <property type="project" value="InterPro"/>
</dbReference>
<dbReference type="InterPro" id="IPR038763">
    <property type="entry name" value="DHH_sf"/>
</dbReference>
<evidence type="ECO:0000313" key="9">
    <source>
        <dbReference type="EMBL" id="MBB3065767.1"/>
    </source>
</evidence>
<dbReference type="Pfam" id="PF02272">
    <property type="entry name" value="DHHA1"/>
    <property type="match status" value="1"/>
</dbReference>
<evidence type="ECO:0000256" key="5">
    <source>
        <dbReference type="ARBA" id="ARBA00022839"/>
    </source>
</evidence>
<keyword evidence="5 9" id="KW-0269">Exonuclease</keyword>
<dbReference type="NCBIfam" id="TIGR00644">
    <property type="entry name" value="recJ"/>
    <property type="match status" value="1"/>
</dbReference>
<evidence type="ECO:0000259" key="6">
    <source>
        <dbReference type="Pfam" id="PF01368"/>
    </source>
</evidence>
<dbReference type="Gene3D" id="3.10.310.30">
    <property type="match status" value="1"/>
</dbReference>
<protein>
    <recommendedName>
        <fullName evidence="2">Single-stranded-DNA-specific exonuclease RecJ</fullName>
    </recommendedName>
</protein>
<dbReference type="InterPro" id="IPR041122">
    <property type="entry name" value="RecJ_OB"/>
</dbReference>
<evidence type="ECO:0000256" key="2">
    <source>
        <dbReference type="ARBA" id="ARBA00019841"/>
    </source>
</evidence>
<dbReference type="GO" id="GO:0003676">
    <property type="term" value="F:nucleic acid binding"/>
    <property type="evidence" value="ECO:0007669"/>
    <property type="project" value="InterPro"/>
</dbReference>
<comment type="similarity">
    <text evidence="1">Belongs to the RecJ family.</text>
</comment>
<comment type="caution">
    <text evidence="9">The sequence shown here is derived from an EMBL/GenBank/DDBJ whole genome shotgun (WGS) entry which is preliminary data.</text>
</comment>
<feature type="domain" description="RecJ OB" evidence="8">
    <location>
        <begin position="481"/>
        <end position="590"/>
    </location>
</feature>
<dbReference type="RefSeq" id="WP_183416592.1">
    <property type="nucleotide sequence ID" value="NZ_JACHXA010000005.1"/>
</dbReference>
<dbReference type="InterPro" id="IPR001667">
    <property type="entry name" value="DDH_dom"/>
</dbReference>
<accession>A0A839SSB9</accession>
<gene>
    <name evidence="9" type="ORF">FHR98_002063</name>
</gene>
<proteinExistence type="inferred from homology"/>
<keyword evidence="4 9" id="KW-0378">Hydrolase</keyword>
<dbReference type="InterPro" id="IPR003156">
    <property type="entry name" value="DHHA1_dom"/>
</dbReference>
<keyword evidence="10" id="KW-1185">Reference proteome</keyword>
<evidence type="ECO:0000256" key="1">
    <source>
        <dbReference type="ARBA" id="ARBA00005915"/>
    </source>
</evidence>
<reference evidence="9 10" key="1">
    <citation type="submission" date="2020-08" db="EMBL/GenBank/DDBJ databases">
        <title>Genomic Encyclopedia of Type Strains, Phase III (KMG-III): the genomes of soil and plant-associated and newly described type strains.</title>
        <authorList>
            <person name="Whitman W."/>
        </authorList>
    </citation>
    <scope>NUCLEOTIDE SEQUENCE [LARGE SCALE GENOMIC DNA]</scope>
    <source>
        <strain evidence="9 10">CECT 8803</strain>
    </source>
</reference>
<evidence type="ECO:0000313" key="10">
    <source>
        <dbReference type="Proteomes" id="UP000581135"/>
    </source>
</evidence>
<dbReference type="InterPro" id="IPR004610">
    <property type="entry name" value="RecJ"/>
</dbReference>
<dbReference type="EMBL" id="JACHXA010000005">
    <property type="protein sequence ID" value="MBB3065767.1"/>
    <property type="molecule type" value="Genomic_DNA"/>
</dbReference>
<dbReference type="PANTHER" id="PTHR30255">
    <property type="entry name" value="SINGLE-STRANDED-DNA-SPECIFIC EXONUCLEASE RECJ"/>
    <property type="match status" value="1"/>
</dbReference>
<dbReference type="Proteomes" id="UP000581135">
    <property type="component" value="Unassembled WGS sequence"/>
</dbReference>
<evidence type="ECO:0000259" key="8">
    <source>
        <dbReference type="Pfam" id="PF17768"/>
    </source>
</evidence>
<dbReference type="Pfam" id="PF01368">
    <property type="entry name" value="DHH"/>
    <property type="match status" value="1"/>
</dbReference>
<feature type="domain" description="DDH" evidence="6">
    <location>
        <begin position="100"/>
        <end position="255"/>
    </location>
</feature>
<dbReference type="Pfam" id="PF17768">
    <property type="entry name" value="RecJ_OB"/>
    <property type="match status" value="1"/>
</dbReference>
<evidence type="ECO:0000256" key="3">
    <source>
        <dbReference type="ARBA" id="ARBA00022722"/>
    </source>
</evidence>
<dbReference type="AlphaFoldDB" id="A0A839SSB9"/>
<feature type="domain" description="DHHA1" evidence="7">
    <location>
        <begin position="374"/>
        <end position="467"/>
    </location>
</feature>
<dbReference type="Gene3D" id="3.90.1640.30">
    <property type="match status" value="1"/>
</dbReference>
<evidence type="ECO:0000259" key="7">
    <source>
        <dbReference type="Pfam" id="PF02272"/>
    </source>
</evidence>
<name>A0A839SSB9_9PROT</name>
<dbReference type="PANTHER" id="PTHR30255:SF2">
    <property type="entry name" value="SINGLE-STRANDED-DNA-SPECIFIC EXONUCLEASE RECJ"/>
    <property type="match status" value="1"/>
</dbReference>
<dbReference type="GO" id="GO:0008409">
    <property type="term" value="F:5'-3' exonuclease activity"/>
    <property type="evidence" value="ECO:0007669"/>
    <property type="project" value="InterPro"/>
</dbReference>
<dbReference type="GO" id="GO:0006310">
    <property type="term" value="P:DNA recombination"/>
    <property type="evidence" value="ECO:0007669"/>
    <property type="project" value="InterPro"/>
</dbReference>
<keyword evidence="3" id="KW-0540">Nuclease</keyword>
<dbReference type="InterPro" id="IPR051673">
    <property type="entry name" value="SSDNA_exonuclease_RecJ"/>
</dbReference>